<dbReference type="Proteomes" id="UP000664132">
    <property type="component" value="Unassembled WGS sequence"/>
</dbReference>
<gene>
    <name evidence="2" type="ORF">IFR04_003887</name>
</gene>
<proteinExistence type="predicted"/>
<sequence length="210" mass="23638">MCKQVRSPRVLPNVKQESGTPSSLSIRGMAGKRKLGNNSISTGSGHGKAPPTRNTAAEETSSKRVRIASSAINSDPTKFFNVICFRHYKYGARQSSGPTDLWESPEIKLYLHVGLEFLRPVAIRDGSSDTIKAAYWYLELFDVSQVQYYGLHCLVRFWMKSFTVWIRFKDNDVLSAFLVALKHWGALAPIHATPFSSQYYGFPISLLEDR</sequence>
<keyword evidence="3" id="KW-1185">Reference proteome</keyword>
<evidence type="ECO:0000313" key="2">
    <source>
        <dbReference type="EMBL" id="KAG4422975.1"/>
    </source>
</evidence>
<evidence type="ECO:0000313" key="3">
    <source>
        <dbReference type="Proteomes" id="UP000664132"/>
    </source>
</evidence>
<evidence type="ECO:0000256" key="1">
    <source>
        <dbReference type="SAM" id="MobiDB-lite"/>
    </source>
</evidence>
<organism evidence="2 3">
    <name type="scientific">Cadophora malorum</name>
    <dbReference type="NCBI Taxonomy" id="108018"/>
    <lineage>
        <taxon>Eukaryota</taxon>
        <taxon>Fungi</taxon>
        <taxon>Dikarya</taxon>
        <taxon>Ascomycota</taxon>
        <taxon>Pezizomycotina</taxon>
        <taxon>Leotiomycetes</taxon>
        <taxon>Helotiales</taxon>
        <taxon>Ploettnerulaceae</taxon>
        <taxon>Cadophora</taxon>
    </lineage>
</organism>
<dbReference type="EMBL" id="JAFJYH010000041">
    <property type="protein sequence ID" value="KAG4422975.1"/>
    <property type="molecule type" value="Genomic_DNA"/>
</dbReference>
<protein>
    <submittedName>
        <fullName evidence="2">Uncharacterized protein</fullName>
    </submittedName>
</protein>
<feature type="compositionally biased region" description="Polar residues" evidence="1">
    <location>
        <begin position="15"/>
        <end position="25"/>
    </location>
</feature>
<feature type="region of interest" description="Disordered" evidence="1">
    <location>
        <begin position="1"/>
        <end position="62"/>
    </location>
</feature>
<comment type="caution">
    <text evidence="2">The sequence shown here is derived from an EMBL/GenBank/DDBJ whole genome shotgun (WGS) entry which is preliminary data.</text>
</comment>
<accession>A0A8H8BSX3</accession>
<dbReference type="OrthoDB" id="3564313at2759"/>
<name>A0A8H8BSX3_9HELO</name>
<dbReference type="AlphaFoldDB" id="A0A8H8BSX3"/>
<reference evidence="2" key="1">
    <citation type="submission" date="2021-02" db="EMBL/GenBank/DDBJ databases">
        <title>Genome sequence Cadophora malorum strain M34.</title>
        <authorList>
            <person name="Stefanovic E."/>
            <person name="Vu D."/>
            <person name="Scully C."/>
            <person name="Dijksterhuis J."/>
            <person name="Roader J."/>
            <person name="Houbraken J."/>
        </authorList>
    </citation>
    <scope>NUCLEOTIDE SEQUENCE</scope>
    <source>
        <strain evidence="2">M34</strain>
    </source>
</reference>